<name>A0A165YJD1_9AGAM</name>
<dbReference type="AlphaFoldDB" id="A0A165YJD1"/>
<feature type="compositionally biased region" description="Acidic residues" evidence="5">
    <location>
        <begin position="137"/>
        <end position="158"/>
    </location>
</feature>
<feature type="compositionally biased region" description="Pro residues" evidence="5">
    <location>
        <begin position="225"/>
        <end position="234"/>
    </location>
</feature>
<keyword evidence="3" id="KW-0804">Transcription</keyword>
<comment type="subcellular location">
    <subcellularLocation>
        <location evidence="1">Nucleus</location>
    </subcellularLocation>
</comment>
<evidence type="ECO:0000313" key="7">
    <source>
        <dbReference type="EMBL" id="KZP09617.1"/>
    </source>
</evidence>
<evidence type="ECO:0000259" key="6">
    <source>
        <dbReference type="SMART" id="SM00576"/>
    </source>
</evidence>
<evidence type="ECO:0000313" key="8">
    <source>
        <dbReference type="Proteomes" id="UP000076532"/>
    </source>
</evidence>
<dbReference type="EMBL" id="KV417696">
    <property type="protein sequence ID" value="KZP09617.1"/>
    <property type="molecule type" value="Genomic_DNA"/>
</dbReference>
<organism evidence="7 8">
    <name type="scientific">Athelia psychrophila</name>
    <dbReference type="NCBI Taxonomy" id="1759441"/>
    <lineage>
        <taxon>Eukaryota</taxon>
        <taxon>Fungi</taxon>
        <taxon>Dikarya</taxon>
        <taxon>Basidiomycota</taxon>
        <taxon>Agaricomycotina</taxon>
        <taxon>Agaricomycetes</taxon>
        <taxon>Agaricomycetidae</taxon>
        <taxon>Atheliales</taxon>
        <taxon>Atheliaceae</taxon>
        <taxon>Athelia</taxon>
    </lineage>
</organism>
<dbReference type="CDD" id="cd00076">
    <property type="entry name" value="HFD_SF"/>
    <property type="match status" value="1"/>
</dbReference>
<dbReference type="SUPFAM" id="SSF47113">
    <property type="entry name" value="Histone-fold"/>
    <property type="match status" value="1"/>
</dbReference>
<dbReference type="Gene3D" id="1.10.20.10">
    <property type="entry name" value="Histone, subunit A"/>
    <property type="match status" value="1"/>
</dbReference>
<dbReference type="GO" id="GO:0046982">
    <property type="term" value="F:protein heterodimerization activity"/>
    <property type="evidence" value="ECO:0007669"/>
    <property type="project" value="InterPro"/>
</dbReference>
<gene>
    <name evidence="7" type="ORF">FIBSPDRAFT_801981</name>
</gene>
<keyword evidence="8" id="KW-1185">Reference proteome</keyword>
<feature type="region of interest" description="Disordered" evidence="5">
    <location>
        <begin position="137"/>
        <end position="257"/>
    </location>
</feature>
<sequence length="549" mass="59912">MDAKAKVALESAVHRTLHAHAFSRSSSQASLVLTDLLSRYLTLLASTCAKYAQHAGRTDLTPQDALCALNEMGVNMEEVDEYRSTEAVELARYAANTARRVEELKDFTSHLSEGLERERDAIPLVYAPWTDDLALEEDDSEDDEDGEEQLDVTPEELEQQPIPNGIHTTMKDIQPRTSTPPLPLSPISNVSSPPRKRKRADSYTASYIPHFLPPYPSDTAAIDRPPSPRSPHPLAPSQLPPIKVERPTSPLPQLSTPTYASDYFTSVPYSHSSLSATPEGHLPSFRPPRQSQSNLPRQPTLQTQPTLFAAYHHILTRPVPPPSSTANGSRHKVAMALLALTQNSPRWEPPNTLYSSSAPSAPRVSVIGPTFPTLISDVPSGLGDLKAVDADRERKANLLPLPPRAVFSNERITPLISQQSSRIPELARHVLPGSVHSRTTRLAHPPPLFRGSQRLLYGPGVNAPWNANTGPTTVAATPLTAKVKDNTTSNGILNAAPRPIPDARLHTTWDAETKRYNEALPIGRKGRMSSMSGLTLSLGGRVQNESKAV</sequence>
<dbReference type="GO" id="GO:0005634">
    <property type="term" value="C:nucleus"/>
    <property type="evidence" value="ECO:0007669"/>
    <property type="project" value="UniProtKB-SubCell"/>
</dbReference>
<protein>
    <recommendedName>
        <fullName evidence="6">Bromodomain associated domain-containing protein</fullName>
    </recommendedName>
</protein>
<dbReference type="STRING" id="436010.A0A165YJD1"/>
<feature type="compositionally biased region" description="Low complexity" evidence="5">
    <location>
        <begin position="247"/>
        <end position="257"/>
    </location>
</feature>
<proteinExistence type="predicted"/>
<dbReference type="InterPro" id="IPR009072">
    <property type="entry name" value="Histone-fold"/>
</dbReference>
<evidence type="ECO:0000256" key="3">
    <source>
        <dbReference type="ARBA" id="ARBA00023163"/>
    </source>
</evidence>
<accession>A0A165YJD1</accession>
<dbReference type="InterPro" id="IPR006565">
    <property type="entry name" value="BTP"/>
</dbReference>
<evidence type="ECO:0000256" key="2">
    <source>
        <dbReference type="ARBA" id="ARBA00023015"/>
    </source>
</evidence>
<evidence type="ECO:0000256" key="1">
    <source>
        <dbReference type="ARBA" id="ARBA00004123"/>
    </source>
</evidence>
<dbReference type="OrthoDB" id="436852at2759"/>
<dbReference type="Pfam" id="PF07524">
    <property type="entry name" value="Bromo_TP"/>
    <property type="match status" value="1"/>
</dbReference>
<dbReference type="Proteomes" id="UP000076532">
    <property type="component" value="Unassembled WGS sequence"/>
</dbReference>
<dbReference type="SMART" id="SM00576">
    <property type="entry name" value="BTP"/>
    <property type="match status" value="1"/>
</dbReference>
<evidence type="ECO:0000256" key="4">
    <source>
        <dbReference type="ARBA" id="ARBA00023242"/>
    </source>
</evidence>
<reference evidence="7 8" key="1">
    <citation type="journal article" date="2016" name="Mol. Biol. Evol.">
        <title>Comparative Genomics of Early-Diverging Mushroom-Forming Fungi Provides Insights into the Origins of Lignocellulose Decay Capabilities.</title>
        <authorList>
            <person name="Nagy L.G."/>
            <person name="Riley R."/>
            <person name="Tritt A."/>
            <person name="Adam C."/>
            <person name="Daum C."/>
            <person name="Floudas D."/>
            <person name="Sun H."/>
            <person name="Yadav J.S."/>
            <person name="Pangilinan J."/>
            <person name="Larsson K.H."/>
            <person name="Matsuura K."/>
            <person name="Barry K."/>
            <person name="Labutti K."/>
            <person name="Kuo R."/>
            <person name="Ohm R.A."/>
            <person name="Bhattacharya S.S."/>
            <person name="Shirouzu T."/>
            <person name="Yoshinaga Y."/>
            <person name="Martin F.M."/>
            <person name="Grigoriev I.V."/>
            <person name="Hibbett D.S."/>
        </authorList>
    </citation>
    <scope>NUCLEOTIDE SEQUENCE [LARGE SCALE GENOMIC DNA]</scope>
    <source>
        <strain evidence="7 8">CBS 109695</strain>
    </source>
</reference>
<keyword evidence="4" id="KW-0539">Nucleus</keyword>
<evidence type="ECO:0000256" key="5">
    <source>
        <dbReference type="SAM" id="MobiDB-lite"/>
    </source>
</evidence>
<feature type="domain" description="Bromodomain associated" evidence="6">
    <location>
        <begin position="2"/>
        <end position="78"/>
    </location>
</feature>
<feature type="compositionally biased region" description="Polar residues" evidence="5">
    <location>
        <begin position="289"/>
        <end position="299"/>
    </location>
</feature>
<keyword evidence="2" id="KW-0805">Transcription regulation</keyword>
<feature type="region of interest" description="Disordered" evidence="5">
    <location>
        <begin position="272"/>
        <end position="299"/>
    </location>
</feature>